<evidence type="ECO:0000256" key="4">
    <source>
        <dbReference type="ARBA" id="ARBA00023136"/>
    </source>
</evidence>
<keyword evidence="3 6" id="KW-1133">Transmembrane helix</keyword>
<dbReference type="Proteomes" id="UP001500683">
    <property type="component" value="Unassembled WGS sequence"/>
</dbReference>
<evidence type="ECO:0000313" key="9">
    <source>
        <dbReference type="Proteomes" id="UP001500683"/>
    </source>
</evidence>
<dbReference type="EMBL" id="BAAAZG010000040">
    <property type="protein sequence ID" value="GAA4087355.1"/>
    <property type="molecule type" value="Genomic_DNA"/>
</dbReference>
<sequence length="205" mass="20533">MEAWVIWLLAAALLGIAELLTLTLALGLLAVAALVAGLTGALGLPAGAQVAVFAVTSVAGLVVVRPVAHRHIRQPPPLRSGTAALVGREAYTLTEVSRAGGRVRIGGEEWSARPYDPATVIPADTTADVLAIEGATALLYPTTTTPPTPETSGEHPPPRHAASEQATAAHVDEASSGQAPGGRGPAGEAASAEKGSGGPGRKEAS</sequence>
<dbReference type="InterPro" id="IPR052165">
    <property type="entry name" value="Membrane_assoc_protease"/>
</dbReference>
<evidence type="ECO:0000256" key="1">
    <source>
        <dbReference type="ARBA" id="ARBA00004141"/>
    </source>
</evidence>
<evidence type="ECO:0000313" key="8">
    <source>
        <dbReference type="EMBL" id="GAA4087355.1"/>
    </source>
</evidence>
<dbReference type="InterPro" id="IPR002810">
    <property type="entry name" value="NfeD-like_C"/>
</dbReference>
<accession>A0ABP7WFK3</accession>
<name>A0ABP7WFK3_9ACTN</name>
<evidence type="ECO:0000256" key="2">
    <source>
        <dbReference type="ARBA" id="ARBA00022692"/>
    </source>
</evidence>
<evidence type="ECO:0000259" key="7">
    <source>
        <dbReference type="Pfam" id="PF01957"/>
    </source>
</evidence>
<keyword evidence="4 6" id="KW-0472">Membrane</keyword>
<feature type="region of interest" description="Disordered" evidence="5">
    <location>
        <begin position="140"/>
        <end position="205"/>
    </location>
</feature>
<dbReference type="PANTHER" id="PTHR33507:SF3">
    <property type="entry name" value="INNER MEMBRANE PROTEIN YBBJ"/>
    <property type="match status" value="1"/>
</dbReference>
<evidence type="ECO:0000256" key="5">
    <source>
        <dbReference type="SAM" id="MobiDB-lite"/>
    </source>
</evidence>
<evidence type="ECO:0000256" key="6">
    <source>
        <dbReference type="SAM" id="Phobius"/>
    </source>
</evidence>
<evidence type="ECO:0000256" key="3">
    <source>
        <dbReference type="ARBA" id="ARBA00022989"/>
    </source>
</evidence>
<dbReference type="Gene3D" id="2.40.50.140">
    <property type="entry name" value="Nucleic acid-binding proteins"/>
    <property type="match status" value="1"/>
</dbReference>
<keyword evidence="9" id="KW-1185">Reference proteome</keyword>
<gene>
    <name evidence="8" type="ORF">GCM10022214_54510</name>
</gene>
<dbReference type="InterPro" id="IPR012340">
    <property type="entry name" value="NA-bd_OB-fold"/>
</dbReference>
<reference evidence="9" key="1">
    <citation type="journal article" date="2019" name="Int. J. Syst. Evol. Microbiol.">
        <title>The Global Catalogue of Microorganisms (GCM) 10K type strain sequencing project: providing services to taxonomists for standard genome sequencing and annotation.</title>
        <authorList>
            <consortium name="The Broad Institute Genomics Platform"/>
            <consortium name="The Broad Institute Genome Sequencing Center for Infectious Disease"/>
            <person name="Wu L."/>
            <person name="Ma J."/>
        </authorList>
    </citation>
    <scope>NUCLEOTIDE SEQUENCE [LARGE SCALE GENOMIC DNA]</scope>
    <source>
        <strain evidence="9">JCM 16702</strain>
    </source>
</reference>
<dbReference type="RefSeq" id="WP_344953000.1">
    <property type="nucleotide sequence ID" value="NZ_BAAAZG010000040.1"/>
</dbReference>
<dbReference type="PANTHER" id="PTHR33507">
    <property type="entry name" value="INNER MEMBRANE PROTEIN YBBJ"/>
    <property type="match status" value="1"/>
</dbReference>
<proteinExistence type="predicted"/>
<comment type="subcellular location">
    <subcellularLocation>
        <location evidence="1">Membrane</location>
        <topology evidence="1">Multi-pass membrane protein</topology>
    </subcellularLocation>
</comment>
<organism evidence="8 9">
    <name type="scientific">Actinomadura miaoliensis</name>
    <dbReference type="NCBI Taxonomy" id="430685"/>
    <lineage>
        <taxon>Bacteria</taxon>
        <taxon>Bacillati</taxon>
        <taxon>Actinomycetota</taxon>
        <taxon>Actinomycetes</taxon>
        <taxon>Streptosporangiales</taxon>
        <taxon>Thermomonosporaceae</taxon>
        <taxon>Actinomadura</taxon>
    </lineage>
</organism>
<keyword evidence="2 6" id="KW-0812">Transmembrane</keyword>
<feature type="domain" description="NfeD-like C-terminal" evidence="7">
    <location>
        <begin position="83"/>
        <end position="138"/>
    </location>
</feature>
<comment type="caution">
    <text evidence="8">The sequence shown here is derived from an EMBL/GenBank/DDBJ whole genome shotgun (WGS) entry which is preliminary data.</text>
</comment>
<protein>
    <recommendedName>
        <fullName evidence="7">NfeD-like C-terminal domain-containing protein</fullName>
    </recommendedName>
</protein>
<feature type="transmembrane region" description="Helical" evidence="6">
    <location>
        <begin position="42"/>
        <end position="64"/>
    </location>
</feature>
<dbReference type="Pfam" id="PF01957">
    <property type="entry name" value="NfeD"/>
    <property type="match status" value="1"/>
</dbReference>